<gene>
    <name evidence="4" type="ORF">JN12_03275</name>
</gene>
<dbReference type="Pfam" id="PF00639">
    <property type="entry name" value="Rotamase"/>
    <property type="match status" value="1"/>
</dbReference>
<dbReference type="Gene3D" id="1.10.4030.10">
    <property type="entry name" value="Porin chaperone SurA, peptide-binding domain"/>
    <property type="match status" value="1"/>
</dbReference>
<comment type="caution">
    <text evidence="4">The sequence shown here is derived from an EMBL/GenBank/DDBJ whole genome shotgun (WGS) entry which is preliminary data.</text>
</comment>
<dbReference type="Proteomes" id="UP000319449">
    <property type="component" value="Unassembled WGS sequence"/>
</dbReference>
<name>A0A562VFL0_9BACT</name>
<dbReference type="Pfam" id="PF13624">
    <property type="entry name" value="SurA_N_3"/>
    <property type="match status" value="1"/>
</dbReference>
<protein>
    <submittedName>
        <fullName evidence="4">Peptidyl-prolyl cis-trans isomerase C</fullName>
    </submittedName>
</protein>
<dbReference type="Gene3D" id="3.10.50.40">
    <property type="match status" value="1"/>
</dbReference>
<evidence type="ECO:0000313" key="4">
    <source>
        <dbReference type="EMBL" id="TWJ16703.1"/>
    </source>
</evidence>
<keyword evidence="1 4" id="KW-0413">Isomerase</keyword>
<keyword evidence="2" id="KW-0472">Membrane</keyword>
<evidence type="ECO:0000256" key="1">
    <source>
        <dbReference type="PROSITE-ProRule" id="PRU00278"/>
    </source>
</evidence>
<proteinExistence type="predicted"/>
<evidence type="ECO:0000256" key="2">
    <source>
        <dbReference type="SAM" id="Phobius"/>
    </source>
</evidence>
<organism evidence="4 5">
    <name type="scientific">Geobacter argillaceus</name>
    <dbReference type="NCBI Taxonomy" id="345631"/>
    <lineage>
        <taxon>Bacteria</taxon>
        <taxon>Pseudomonadati</taxon>
        <taxon>Thermodesulfobacteriota</taxon>
        <taxon>Desulfuromonadia</taxon>
        <taxon>Geobacterales</taxon>
        <taxon>Geobacteraceae</taxon>
        <taxon>Geobacter</taxon>
    </lineage>
</organism>
<dbReference type="EMBL" id="VLLN01000025">
    <property type="protein sequence ID" value="TWJ16703.1"/>
    <property type="molecule type" value="Genomic_DNA"/>
</dbReference>
<reference evidence="4 5" key="1">
    <citation type="submission" date="2019-07" db="EMBL/GenBank/DDBJ databases">
        <title>Genomic Encyclopedia of Archaeal and Bacterial Type Strains, Phase II (KMG-II): from individual species to whole genera.</title>
        <authorList>
            <person name="Goeker M."/>
        </authorList>
    </citation>
    <scope>NUCLEOTIDE SEQUENCE [LARGE SCALE GENOMIC DNA]</scope>
    <source>
        <strain evidence="4 5">ATCC BAA-1139</strain>
    </source>
</reference>
<feature type="domain" description="PpiC" evidence="3">
    <location>
        <begin position="247"/>
        <end position="348"/>
    </location>
</feature>
<keyword evidence="5" id="KW-1185">Reference proteome</keyword>
<evidence type="ECO:0000259" key="3">
    <source>
        <dbReference type="PROSITE" id="PS50198"/>
    </source>
</evidence>
<feature type="transmembrane region" description="Helical" evidence="2">
    <location>
        <begin position="70"/>
        <end position="94"/>
    </location>
</feature>
<keyword evidence="2" id="KW-0812">Transmembrane</keyword>
<dbReference type="PROSITE" id="PS01096">
    <property type="entry name" value="PPIC_PPIASE_1"/>
    <property type="match status" value="1"/>
</dbReference>
<accession>A0A562VFL0</accession>
<dbReference type="GO" id="GO:0003755">
    <property type="term" value="F:peptidyl-prolyl cis-trans isomerase activity"/>
    <property type="evidence" value="ECO:0007669"/>
    <property type="project" value="UniProtKB-KW"/>
</dbReference>
<dbReference type="PANTHER" id="PTHR47245">
    <property type="entry name" value="PEPTIDYLPROLYL ISOMERASE"/>
    <property type="match status" value="1"/>
</dbReference>
<dbReference type="SUPFAM" id="SSF54534">
    <property type="entry name" value="FKBP-like"/>
    <property type="match status" value="1"/>
</dbReference>
<dbReference type="SUPFAM" id="SSF109998">
    <property type="entry name" value="Triger factor/SurA peptide-binding domain-like"/>
    <property type="match status" value="1"/>
</dbReference>
<dbReference type="InterPro" id="IPR023058">
    <property type="entry name" value="PPIase_PpiC_CS"/>
</dbReference>
<dbReference type="InterPro" id="IPR027304">
    <property type="entry name" value="Trigger_fact/SurA_dom_sf"/>
</dbReference>
<dbReference type="PROSITE" id="PS50198">
    <property type="entry name" value="PPIC_PPIASE_2"/>
    <property type="match status" value="1"/>
</dbReference>
<dbReference type="InterPro" id="IPR050245">
    <property type="entry name" value="PrsA_foldase"/>
</dbReference>
<sequence>MASFFNDWHCEENRCGMFGFCAASGIQPSAANEPPVPERCLLPVNQRHTRLEDGCPDIEDMEMNARSWRWLCSLVLLLGMIVGAVSPGGGVAWAKDVRSTGGVAALVNGVEIDRDEFRSELERVQRQQGTKGKLADESKLAELQREALENLITRELLYQESRRQKVTVDTGAVDRQMEQLAGQFSDEGQFTKTLEKIGTSKVKVREQIARGLAIRALIDATIGTKITVSDDELLTYYDQHRETFTHPPQVHLSHILIAVEPTWPKEKKQAAKDRIAGLRKRLIAGEAFASLATEHSDCQSKSKGGDLGWFTPGQLTPQLEKQVNALPVGRLSPIVEDRFGFHVLKVLERKAAVVQPLEEVKGRVKGLVKQEKGLKELQPLVKKLREGARVELRLVGE</sequence>
<keyword evidence="2" id="KW-1133">Transmembrane helix</keyword>
<evidence type="ECO:0000313" key="5">
    <source>
        <dbReference type="Proteomes" id="UP000319449"/>
    </source>
</evidence>
<keyword evidence="1" id="KW-0697">Rotamase</keyword>
<dbReference type="InterPro" id="IPR000297">
    <property type="entry name" value="PPIase_PpiC"/>
</dbReference>
<dbReference type="InterPro" id="IPR046357">
    <property type="entry name" value="PPIase_dom_sf"/>
</dbReference>
<dbReference type="RefSeq" id="WP_145024729.1">
    <property type="nucleotide sequence ID" value="NZ_VLLN01000025.1"/>
</dbReference>
<dbReference type="PANTHER" id="PTHR47245:SF2">
    <property type="entry name" value="PEPTIDYL-PROLYL CIS-TRANS ISOMERASE HP_0175-RELATED"/>
    <property type="match status" value="1"/>
</dbReference>
<dbReference type="OrthoDB" id="14196at2"/>
<dbReference type="AlphaFoldDB" id="A0A562VFL0"/>